<accession>A0A7W6PAW5</accession>
<evidence type="ECO:0008006" key="4">
    <source>
        <dbReference type="Google" id="ProtNLM"/>
    </source>
</evidence>
<feature type="region of interest" description="Disordered" evidence="1">
    <location>
        <begin position="64"/>
        <end position="105"/>
    </location>
</feature>
<dbReference type="AlphaFoldDB" id="A0A7W6PAW5"/>
<reference evidence="2 3" key="1">
    <citation type="submission" date="2020-08" db="EMBL/GenBank/DDBJ databases">
        <title>Genomic Encyclopedia of Type Strains, Phase IV (KMG-IV): sequencing the most valuable type-strain genomes for metagenomic binning, comparative biology and taxonomic classification.</title>
        <authorList>
            <person name="Goeker M."/>
        </authorList>
    </citation>
    <scope>NUCLEOTIDE SEQUENCE [LARGE SCALE GENOMIC DNA]</scope>
    <source>
        <strain evidence="2 3">DSM 28101</strain>
    </source>
</reference>
<gene>
    <name evidence="2" type="ORF">GGR30_003223</name>
</gene>
<protein>
    <recommendedName>
        <fullName evidence="4">MarR family transcriptional regulator</fullName>
    </recommendedName>
</protein>
<dbReference type="RefSeq" id="WP_183488094.1">
    <property type="nucleotide sequence ID" value="NZ_JACIDZ010000011.1"/>
</dbReference>
<comment type="caution">
    <text evidence="2">The sequence shown here is derived from an EMBL/GenBank/DDBJ whole genome shotgun (WGS) entry which is preliminary data.</text>
</comment>
<dbReference type="Proteomes" id="UP000530571">
    <property type="component" value="Unassembled WGS sequence"/>
</dbReference>
<evidence type="ECO:0000313" key="2">
    <source>
        <dbReference type="EMBL" id="MBB4123280.1"/>
    </source>
</evidence>
<feature type="compositionally biased region" description="Polar residues" evidence="1">
    <location>
        <begin position="1"/>
        <end position="12"/>
    </location>
</feature>
<evidence type="ECO:0000256" key="1">
    <source>
        <dbReference type="SAM" id="MobiDB-lite"/>
    </source>
</evidence>
<feature type="compositionally biased region" description="Basic residues" evidence="1">
    <location>
        <begin position="69"/>
        <end position="80"/>
    </location>
</feature>
<dbReference type="EMBL" id="JACIDZ010000011">
    <property type="protein sequence ID" value="MBB4123280.1"/>
    <property type="molecule type" value="Genomic_DNA"/>
</dbReference>
<proteinExistence type="predicted"/>
<organism evidence="2 3">
    <name type="scientific">Martelella radicis</name>
    <dbReference type="NCBI Taxonomy" id="1397476"/>
    <lineage>
        <taxon>Bacteria</taxon>
        <taxon>Pseudomonadati</taxon>
        <taxon>Pseudomonadota</taxon>
        <taxon>Alphaproteobacteria</taxon>
        <taxon>Hyphomicrobiales</taxon>
        <taxon>Aurantimonadaceae</taxon>
        <taxon>Martelella</taxon>
    </lineage>
</organism>
<name>A0A7W6PAW5_9HYPH</name>
<feature type="region of interest" description="Disordered" evidence="1">
    <location>
        <begin position="1"/>
        <end position="31"/>
    </location>
</feature>
<keyword evidence="3" id="KW-1185">Reference proteome</keyword>
<evidence type="ECO:0000313" key="3">
    <source>
        <dbReference type="Proteomes" id="UP000530571"/>
    </source>
</evidence>
<sequence>MAAEDTPTTRQRNALRAAADPDGASVAEFSKEGAGDGTIAILLENGWIEEFLSPDGNKRWKITEAGKEARRRKPEKKPKAPKLASMKPRLSPAPSILEARRNRKA</sequence>